<name>A0A7X0EZC1_9ACTN</name>
<dbReference type="EMBL" id="JACHJB010000002">
    <property type="protein sequence ID" value="MBB6347374.1"/>
    <property type="molecule type" value="Genomic_DNA"/>
</dbReference>
<evidence type="ECO:0000313" key="2">
    <source>
        <dbReference type="Proteomes" id="UP000583800"/>
    </source>
</evidence>
<proteinExistence type="predicted"/>
<evidence type="ECO:0000313" key="1">
    <source>
        <dbReference type="EMBL" id="MBB6347374.1"/>
    </source>
</evidence>
<keyword evidence="2" id="KW-1185">Reference proteome</keyword>
<reference evidence="1 2" key="1">
    <citation type="submission" date="2020-08" db="EMBL/GenBank/DDBJ databases">
        <title>Sequencing the genomes of 1000 actinobacteria strains.</title>
        <authorList>
            <person name="Klenk H.-P."/>
        </authorList>
    </citation>
    <scope>NUCLEOTIDE SEQUENCE [LARGE SCALE GENOMIC DNA]</scope>
    <source>
        <strain evidence="1 2">DSM 45913</strain>
    </source>
</reference>
<organism evidence="1 2">
    <name type="scientific">Nonomuraea muscovyensis</name>
    <dbReference type="NCBI Taxonomy" id="1124761"/>
    <lineage>
        <taxon>Bacteria</taxon>
        <taxon>Bacillati</taxon>
        <taxon>Actinomycetota</taxon>
        <taxon>Actinomycetes</taxon>
        <taxon>Streptosporangiales</taxon>
        <taxon>Streptosporangiaceae</taxon>
        <taxon>Nonomuraea</taxon>
    </lineage>
</organism>
<comment type="caution">
    <text evidence="1">The sequence shown here is derived from an EMBL/GenBank/DDBJ whole genome shotgun (WGS) entry which is preliminary data.</text>
</comment>
<dbReference type="Proteomes" id="UP000583800">
    <property type="component" value="Unassembled WGS sequence"/>
</dbReference>
<dbReference type="AlphaFoldDB" id="A0A7X0EZC1"/>
<gene>
    <name evidence="1" type="ORF">FHU36_003919</name>
</gene>
<sequence>MTTTPNGPVRLPGDSVHLLVNPRRGTVLQVLEHRRHA</sequence>
<accession>A0A7X0EZC1</accession>
<protein>
    <submittedName>
        <fullName evidence="1">Uncharacterized protein</fullName>
    </submittedName>
</protein>